<feature type="transmembrane region" description="Helical" evidence="8">
    <location>
        <begin position="7"/>
        <end position="28"/>
    </location>
</feature>
<keyword evidence="5" id="KW-0256">Endoplasmic reticulum</keyword>
<evidence type="ECO:0000256" key="5">
    <source>
        <dbReference type="ARBA" id="ARBA00022824"/>
    </source>
</evidence>
<dbReference type="AlphaFoldDB" id="A0AAV2TZP9"/>
<feature type="transmembrane region" description="Helical" evidence="8">
    <location>
        <begin position="82"/>
        <end position="102"/>
    </location>
</feature>
<organism evidence="9 10">
    <name type="scientific">Calicophoron daubneyi</name>
    <name type="common">Rumen fluke</name>
    <name type="synonym">Paramphistomum daubneyi</name>
    <dbReference type="NCBI Taxonomy" id="300641"/>
    <lineage>
        <taxon>Eukaryota</taxon>
        <taxon>Metazoa</taxon>
        <taxon>Spiralia</taxon>
        <taxon>Lophotrochozoa</taxon>
        <taxon>Platyhelminthes</taxon>
        <taxon>Trematoda</taxon>
        <taxon>Digenea</taxon>
        <taxon>Plagiorchiida</taxon>
        <taxon>Pronocephalata</taxon>
        <taxon>Paramphistomoidea</taxon>
        <taxon>Paramphistomidae</taxon>
        <taxon>Calicophoron</taxon>
    </lineage>
</organism>
<feature type="transmembrane region" description="Helical" evidence="8">
    <location>
        <begin position="165"/>
        <end position="184"/>
    </location>
</feature>
<evidence type="ECO:0000256" key="7">
    <source>
        <dbReference type="ARBA" id="ARBA00023136"/>
    </source>
</evidence>
<dbReference type="GO" id="GO:0005789">
    <property type="term" value="C:endoplasmic reticulum membrane"/>
    <property type="evidence" value="ECO:0007669"/>
    <property type="project" value="UniProtKB-SubCell"/>
</dbReference>
<feature type="transmembrane region" description="Helical" evidence="8">
    <location>
        <begin position="135"/>
        <end position="153"/>
    </location>
</feature>
<sequence length="341" mass="38417">MGSRLKELSLLVFCALGVFFSYLLYGIFQENVTKTKYRSVAGAHSESFNYFFSLLLFQCVVNSIFSKFALRFNKEESNVKEFYFALCGFTYIGAMFASNFSLKFISYPTQVIGKSVKPIPVMLLNVMLAKRTYPLKKYFFIVMISLGVFLFMFKNEKATTGQIFGWGECLLLVSLLLDGFTGGIQEKISKYKVGSYTMMLHMNIWSVVYLSTALLISGEGSLFINFARKHPEALRNMLLLGIASAVGQIFLFTLITKFGSLMCAVVTTTRKFFTVLASVVLFNHTMSSQQWIGTLMVFAGIFLDQYYGKVVRVPCEKKLKGDEISSDGKAPVDKNKRVKTA</sequence>
<comment type="similarity">
    <text evidence="2">Belongs to the nucleotide-sugar transporter family. SLC35B subfamily.</text>
</comment>
<evidence type="ECO:0000313" key="10">
    <source>
        <dbReference type="Proteomes" id="UP001497525"/>
    </source>
</evidence>
<accession>A0AAV2TZP9</accession>
<keyword evidence="4 8" id="KW-0812">Transmembrane</keyword>
<evidence type="ECO:0000256" key="4">
    <source>
        <dbReference type="ARBA" id="ARBA00022692"/>
    </source>
</evidence>
<comment type="caution">
    <text evidence="9">The sequence shown here is derived from an EMBL/GenBank/DDBJ whole genome shotgun (WGS) entry which is preliminary data.</text>
</comment>
<feature type="transmembrane region" description="Helical" evidence="8">
    <location>
        <begin position="288"/>
        <end position="307"/>
    </location>
</feature>
<dbReference type="InterPro" id="IPR037185">
    <property type="entry name" value="EmrE-like"/>
</dbReference>
<dbReference type="SUPFAM" id="SSF103481">
    <property type="entry name" value="Multidrug resistance efflux transporter EmrE"/>
    <property type="match status" value="1"/>
</dbReference>
<dbReference type="Gene3D" id="1.10.3730.20">
    <property type="match status" value="1"/>
</dbReference>
<dbReference type="InterPro" id="IPR013657">
    <property type="entry name" value="SCL35B1-4/HUT1"/>
</dbReference>
<keyword evidence="7 8" id="KW-0472">Membrane</keyword>
<dbReference type="GO" id="GO:0005460">
    <property type="term" value="F:UDP-glucose transmembrane transporter activity"/>
    <property type="evidence" value="ECO:0007669"/>
    <property type="project" value="TreeGrafter"/>
</dbReference>
<dbReference type="GO" id="GO:0005459">
    <property type="term" value="F:UDP-galactose transmembrane transporter activity"/>
    <property type="evidence" value="ECO:0007669"/>
    <property type="project" value="TreeGrafter"/>
</dbReference>
<feature type="transmembrane region" description="Helical" evidence="8">
    <location>
        <begin position="238"/>
        <end position="268"/>
    </location>
</feature>
<keyword evidence="3" id="KW-0813">Transport</keyword>
<feature type="transmembrane region" description="Helical" evidence="8">
    <location>
        <begin position="48"/>
        <end position="70"/>
    </location>
</feature>
<evidence type="ECO:0000256" key="6">
    <source>
        <dbReference type="ARBA" id="ARBA00022989"/>
    </source>
</evidence>
<evidence type="ECO:0000256" key="2">
    <source>
        <dbReference type="ARBA" id="ARBA00010694"/>
    </source>
</evidence>
<evidence type="ECO:0000313" key="9">
    <source>
        <dbReference type="EMBL" id="CAL5142377.1"/>
    </source>
</evidence>
<dbReference type="Pfam" id="PF08449">
    <property type="entry name" value="UAA"/>
    <property type="match status" value="1"/>
</dbReference>
<feature type="transmembrane region" description="Helical" evidence="8">
    <location>
        <begin position="204"/>
        <end position="226"/>
    </location>
</feature>
<keyword evidence="6 8" id="KW-1133">Transmembrane helix</keyword>
<dbReference type="EMBL" id="CAXLJL010001033">
    <property type="protein sequence ID" value="CAL5142377.1"/>
    <property type="molecule type" value="Genomic_DNA"/>
</dbReference>
<evidence type="ECO:0000256" key="3">
    <source>
        <dbReference type="ARBA" id="ARBA00022448"/>
    </source>
</evidence>
<dbReference type="PANTHER" id="PTHR10778:SF10">
    <property type="entry name" value="SOLUTE CARRIER FAMILY 35 MEMBER B1"/>
    <property type="match status" value="1"/>
</dbReference>
<reference evidence="9" key="1">
    <citation type="submission" date="2024-06" db="EMBL/GenBank/DDBJ databases">
        <authorList>
            <person name="Liu X."/>
            <person name="Lenzi L."/>
            <person name="Haldenby T S."/>
            <person name="Uol C."/>
        </authorList>
    </citation>
    <scope>NUCLEOTIDE SEQUENCE</scope>
</reference>
<name>A0AAV2TZP9_CALDB</name>
<comment type="subcellular location">
    <subcellularLocation>
        <location evidence="1">Endoplasmic reticulum membrane</location>
        <topology evidence="1">Multi-pass membrane protein</topology>
    </subcellularLocation>
</comment>
<gene>
    <name evidence="9" type="ORF">CDAUBV1_LOCUS17609</name>
</gene>
<protein>
    <recommendedName>
        <fullName evidence="11">Solute carrier family 35 member B1</fullName>
    </recommendedName>
</protein>
<dbReference type="PANTHER" id="PTHR10778">
    <property type="entry name" value="SOLUTE CARRIER FAMILY 35 MEMBER B"/>
    <property type="match status" value="1"/>
</dbReference>
<evidence type="ECO:0000256" key="1">
    <source>
        <dbReference type="ARBA" id="ARBA00004477"/>
    </source>
</evidence>
<proteinExistence type="inferred from homology"/>
<evidence type="ECO:0008006" key="11">
    <source>
        <dbReference type="Google" id="ProtNLM"/>
    </source>
</evidence>
<dbReference type="GO" id="GO:0000139">
    <property type="term" value="C:Golgi membrane"/>
    <property type="evidence" value="ECO:0007669"/>
    <property type="project" value="TreeGrafter"/>
</dbReference>
<evidence type="ECO:0000256" key="8">
    <source>
        <dbReference type="SAM" id="Phobius"/>
    </source>
</evidence>
<dbReference type="Proteomes" id="UP001497525">
    <property type="component" value="Unassembled WGS sequence"/>
</dbReference>